<dbReference type="OrthoDB" id="5506028at2"/>
<accession>A0A328C6V0</accession>
<dbReference type="Proteomes" id="UP000249169">
    <property type="component" value="Unassembled WGS sequence"/>
</dbReference>
<gene>
    <name evidence="2" type="ORF">DL240_09655</name>
</gene>
<name>A0A328C6V0_9DELT</name>
<protein>
    <submittedName>
        <fullName evidence="2">Uncharacterized protein</fullName>
    </submittedName>
</protein>
<feature type="compositionally biased region" description="Low complexity" evidence="1">
    <location>
        <begin position="109"/>
        <end position="124"/>
    </location>
</feature>
<proteinExistence type="predicted"/>
<dbReference type="RefSeq" id="WP_111729681.1">
    <property type="nucleotide sequence ID" value="NZ_QHKO01000004.1"/>
</dbReference>
<feature type="region of interest" description="Disordered" evidence="1">
    <location>
        <begin position="88"/>
        <end position="124"/>
    </location>
</feature>
<evidence type="ECO:0000256" key="1">
    <source>
        <dbReference type="SAM" id="MobiDB-lite"/>
    </source>
</evidence>
<evidence type="ECO:0000313" key="3">
    <source>
        <dbReference type="Proteomes" id="UP000249169"/>
    </source>
</evidence>
<dbReference type="AlphaFoldDB" id="A0A328C6V0"/>
<evidence type="ECO:0000313" key="2">
    <source>
        <dbReference type="EMBL" id="RAL22110.1"/>
    </source>
</evidence>
<sequence length="246" mass="27405">MSHLPPGQVGFLEQVQFFFTELSGRTFLLGPRDLAYLQELQEAGVAARAVCRGIDEAFRAYGERDKPRSVRQCGPFIEAEARALGERSLGTHARTDAYESPGAATPRDTAPAPSEAPEASVAEAPATPELLREALAAIEAAGRQADEERWREAYRQGWRAARRLLDEQGAFGFEELEATDVALIEAYLDALGEQERLELEDAIALQTSNALDAMSPRARREHLWARRRQELLRRHGLVDLLRILSR</sequence>
<keyword evidence="3" id="KW-1185">Reference proteome</keyword>
<reference evidence="2 3" key="1">
    <citation type="submission" date="2018-05" db="EMBL/GenBank/DDBJ databases">
        <title>Lujinxingia marina gen. nov. sp. nov., a new facultative anaerobic member of the class Deltaproteobacteria, and proposal of Lujinxingaceae fam. nov.</title>
        <authorList>
            <person name="Li C.-M."/>
        </authorList>
    </citation>
    <scope>NUCLEOTIDE SEQUENCE [LARGE SCALE GENOMIC DNA]</scope>
    <source>
        <strain evidence="2 3">B210</strain>
    </source>
</reference>
<dbReference type="EMBL" id="QHKO01000004">
    <property type="protein sequence ID" value="RAL22110.1"/>
    <property type="molecule type" value="Genomic_DNA"/>
</dbReference>
<organism evidence="2 3">
    <name type="scientific">Lujinxingia litoralis</name>
    <dbReference type="NCBI Taxonomy" id="2211119"/>
    <lineage>
        <taxon>Bacteria</taxon>
        <taxon>Deltaproteobacteria</taxon>
        <taxon>Bradymonadales</taxon>
        <taxon>Lujinxingiaceae</taxon>
        <taxon>Lujinxingia</taxon>
    </lineage>
</organism>
<comment type="caution">
    <text evidence="2">The sequence shown here is derived from an EMBL/GenBank/DDBJ whole genome shotgun (WGS) entry which is preliminary data.</text>
</comment>